<dbReference type="EMBL" id="UOGG01000137">
    <property type="protein sequence ID" value="VAX31007.1"/>
    <property type="molecule type" value="Genomic_DNA"/>
</dbReference>
<name>A0A3B1DQQ7_9ZZZZ</name>
<dbReference type="Gene3D" id="3.90.550.10">
    <property type="entry name" value="Spore Coat Polysaccharide Biosynthesis Protein SpsA, Chain A"/>
    <property type="match status" value="1"/>
</dbReference>
<dbReference type="Gene3D" id="3.40.50.150">
    <property type="entry name" value="Vaccinia Virus protein VP39"/>
    <property type="match status" value="1"/>
</dbReference>
<feature type="domain" description="Glycosyltransferase 2-like" evidence="1">
    <location>
        <begin position="277"/>
        <end position="440"/>
    </location>
</feature>
<protein>
    <recommendedName>
        <fullName evidence="1">Glycosyltransferase 2-like domain-containing protein</fullName>
    </recommendedName>
</protein>
<evidence type="ECO:0000313" key="2">
    <source>
        <dbReference type="EMBL" id="VAX31007.1"/>
    </source>
</evidence>
<dbReference type="InterPro" id="IPR029044">
    <property type="entry name" value="Nucleotide-diphossugar_trans"/>
</dbReference>
<organism evidence="2">
    <name type="scientific">hydrothermal vent metagenome</name>
    <dbReference type="NCBI Taxonomy" id="652676"/>
    <lineage>
        <taxon>unclassified sequences</taxon>
        <taxon>metagenomes</taxon>
        <taxon>ecological metagenomes</taxon>
    </lineage>
</organism>
<dbReference type="PANTHER" id="PTHR48090">
    <property type="entry name" value="UNDECAPRENYL-PHOSPHATE 4-DEOXY-4-FORMAMIDO-L-ARABINOSE TRANSFERASE-RELATED"/>
    <property type="match status" value="1"/>
</dbReference>
<sequence>MDALLKEIRERRGRQLGEALKEQEYFRAQYWQEKDYFLPLRLEWRARMTRHLFHLFPDESILEIGCSKGQWSDKISESNGHANKICAATFDPSDYEKMSDGGVPDNIEPVLLDAFPGALADRKFDYIVGWNLLTDDNCGPLLLEVKKLLKPGGRLLFFDANPWNPYYIMRRFLARVVSFVLKKREEGDSLNRIDLFTILSEVGYTGIKILPYDFVYPPIPKFFLWPLQNLSLILENFPFVRNFAGALYIFAQKPPVEGAKRKMPNLAKHEIFKGKVSIVVPCRNEEDNIPSLVENLLACYGDYIHEIILVDDNSRDKTAEIATVLGEKDSRVRLIRREMPNGVGRALRDGYDAVTGEFVLTMDCDFQHILPEFTGLFDAVQKGADVAIGSRFSRDSVLLNYAFTKILANRGFHIIANLLLGKHFRDATNNLKLMKRKVLDSIHLESNDFAANSETGLQPILLGYNVKEVPVSWINRSVDMGFSSFNLFKTGPNYLRVLVRLIGRKWRGKAITLPKNKKK</sequence>
<dbReference type="AlphaFoldDB" id="A0A3B1DQQ7"/>
<dbReference type="SUPFAM" id="SSF53448">
    <property type="entry name" value="Nucleotide-diphospho-sugar transferases"/>
    <property type="match status" value="1"/>
</dbReference>
<proteinExistence type="predicted"/>
<dbReference type="InterPro" id="IPR050256">
    <property type="entry name" value="Glycosyltransferase_2"/>
</dbReference>
<dbReference type="SUPFAM" id="SSF53335">
    <property type="entry name" value="S-adenosyl-L-methionine-dependent methyltransferases"/>
    <property type="match status" value="1"/>
</dbReference>
<evidence type="ECO:0000259" key="1">
    <source>
        <dbReference type="Pfam" id="PF00535"/>
    </source>
</evidence>
<dbReference type="InterPro" id="IPR001173">
    <property type="entry name" value="Glyco_trans_2-like"/>
</dbReference>
<dbReference type="Pfam" id="PF00535">
    <property type="entry name" value="Glycos_transf_2"/>
    <property type="match status" value="1"/>
</dbReference>
<dbReference type="InterPro" id="IPR029063">
    <property type="entry name" value="SAM-dependent_MTases_sf"/>
</dbReference>
<dbReference type="PANTHER" id="PTHR48090:SF7">
    <property type="entry name" value="RFBJ PROTEIN"/>
    <property type="match status" value="1"/>
</dbReference>
<dbReference type="CDD" id="cd04179">
    <property type="entry name" value="DPM_DPG-synthase_like"/>
    <property type="match status" value="1"/>
</dbReference>
<accession>A0A3B1DQQ7</accession>
<reference evidence="2" key="1">
    <citation type="submission" date="2018-06" db="EMBL/GenBank/DDBJ databases">
        <authorList>
            <person name="Zhirakovskaya E."/>
        </authorList>
    </citation>
    <scope>NUCLEOTIDE SEQUENCE</scope>
</reference>
<gene>
    <name evidence="2" type="ORF">MNBD_NITROSPINAE05-1479</name>
</gene>